<feature type="transmembrane region" description="Helical" evidence="8">
    <location>
        <begin position="223"/>
        <end position="239"/>
    </location>
</feature>
<dbReference type="PANTHER" id="PTHR30003:SF0">
    <property type="entry name" value="GLYCOLATE PERMEASE GLCA-RELATED"/>
    <property type="match status" value="1"/>
</dbReference>
<evidence type="ECO:0000313" key="10">
    <source>
        <dbReference type="EMBL" id="CRF43933.1"/>
    </source>
</evidence>
<gene>
    <name evidence="9" type="ORF">HAL013_03810</name>
    <name evidence="11" type="ORF">HAL07_07280</name>
    <name evidence="10" type="ORF">HAL09_04940</name>
</gene>
<evidence type="ECO:0000256" key="6">
    <source>
        <dbReference type="ARBA" id="ARBA00022989"/>
    </source>
</evidence>
<evidence type="ECO:0000256" key="2">
    <source>
        <dbReference type="ARBA" id="ARBA00010100"/>
    </source>
</evidence>
<feature type="transmembrane region" description="Helical" evidence="8">
    <location>
        <begin position="358"/>
        <end position="383"/>
    </location>
</feature>
<dbReference type="NCBIfam" id="TIGR00795">
    <property type="entry name" value="lctP"/>
    <property type="match status" value="1"/>
</dbReference>
<dbReference type="GO" id="GO:0015129">
    <property type="term" value="F:lactate transmembrane transporter activity"/>
    <property type="evidence" value="ECO:0007669"/>
    <property type="project" value="UniProtKB-UniRule"/>
</dbReference>
<evidence type="ECO:0000256" key="8">
    <source>
        <dbReference type="RuleBase" id="RU365092"/>
    </source>
</evidence>
<dbReference type="GeneID" id="82131705"/>
<feature type="transmembrane region" description="Helical" evidence="8">
    <location>
        <begin position="12"/>
        <end position="34"/>
    </location>
</feature>
<keyword evidence="4 8" id="KW-1003">Cell membrane</keyword>
<feature type="transmembrane region" description="Helical" evidence="8">
    <location>
        <begin position="197"/>
        <end position="216"/>
    </location>
</feature>
<dbReference type="Proteomes" id="UP000045175">
    <property type="component" value="Unassembled WGS sequence"/>
</dbReference>
<dbReference type="PANTHER" id="PTHR30003">
    <property type="entry name" value="L-LACTATE PERMEASE"/>
    <property type="match status" value="1"/>
</dbReference>
<feature type="transmembrane region" description="Helical" evidence="8">
    <location>
        <begin position="437"/>
        <end position="455"/>
    </location>
</feature>
<evidence type="ECO:0000313" key="11">
    <source>
        <dbReference type="EMBL" id="CRI32253.1"/>
    </source>
</evidence>
<evidence type="ECO:0000313" key="13">
    <source>
        <dbReference type="Proteomes" id="UP000043437"/>
    </source>
</evidence>
<reference evidence="10" key="1">
    <citation type="submission" date="2014-12" db="EMBL/GenBank/DDBJ databases">
        <title>Whole genome sequences of four Staphylococcus schleiferi canine isolates.</title>
        <authorList>
            <person name="Misic A.M."/>
            <person name="Cain C."/>
            <person name="Morris D.O."/>
            <person name="Rankin S."/>
            <person name="Beiting D."/>
        </authorList>
    </citation>
    <scope>NUCLEOTIDE SEQUENCE</scope>
    <source>
        <strain evidence="9">ASB13</strain>
        <strain evidence="11">ASB7</strain>
        <strain evidence="10">ASB9</strain>
    </source>
</reference>
<keyword evidence="3 8" id="KW-0813">Transport</keyword>
<evidence type="ECO:0000256" key="4">
    <source>
        <dbReference type="ARBA" id="ARBA00022475"/>
    </source>
</evidence>
<dbReference type="GO" id="GO:0005886">
    <property type="term" value="C:plasma membrane"/>
    <property type="evidence" value="ECO:0007669"/>
    <property type="project" value="UniProtKB-SubCell"/>
</dbReference>
<keyword evidence="5 8" id="KW-0812">Transmembrane</keyword>
<sequence length="551" mass="58703">MWHQIYAPLGGSVGLSALVAALPIVLFFASLIVFKLKGHTAAFLSVALSVVIALVVYKMPAVMVASSFIYGFLYGLWPISWIIIAAIFLYKLSVKSGYFEILKESVQAITPDHRILVILIGFCFGSFLEGAIGFGGPVAITAAILVGLGLNPLYAAGLCLIANTAPVAFGAVGIPITAMAGAVGVSALSISAMAGKILFFISLLVPFFIVFLMDGVRGIKETFPAVFVAAFSFALAQYLSSNYLGPELPGILSAIVSLIATALFLRFWQPKHIFRSDGKEVTHDRQQHHICKVLVAWAPFIILIATIVIWTQPWFKALFAKGGALAFSNFYFEFSSISQKILKSAPFVFEGKSAASPVVFKLPLINTVGTSILVAALISIFVLRVKASEAIEVFGDTLKEMRYPILTIGLVLSFAFVSNYSGISATMALALTHTGKAFTFFSPIIGWVGVFLTGSDTSSNLLFGSLQQLTADNLKIPEILTLTANTVGGTLGKMISPQSIAIACAAVGLAGKESDLFKFTVKYSIAFVIVIGIVVSVIAYGFPQIVPSTNP</sequence>
<feature type="transmembrane region" description="Helical" evidence="8">
    <location>
        <begin position="289"/>
        <end position="311"/>
    </location>
</feature>
<protein>
    <recommendedName>
        <fullName evidence="8">L-lactate permease</fullName>
    </recommendedName>
</protein>
<organism evidence="10 12">
    <name type="scientific">Helicobacter ailurogastricus</name>
    <dbReference type="NCBI Taxonomy" id="1578720"/>
    <lineage>
        <taxon>Bacteria</taxon>
        <taxon>Pseudomonadati</taxon>
        <taxon>Campylobacterota</taxon>
        <taxon>Epsilonproteobacteria</taxon>
        <taxon>Campylobacterales</taxon>
        <taxon>Helicobacteraceae</taxon>
        <taxon>Helicobacter</taxon>
    </lineage>
</organism>
<keyword evidence="7 8" id="KW-0472">Membrane</keyword>
<dbReference type="Proteomes" id="UP000043437">
    <property type="component" value="Unassembled WGS sequence"/>
</dbReference>
<proteinExistence type="inferred from homology"/>
<reference evidence="12 13" key="2">
    <citation type="submission" date="2014-12" db="EMBL/GenBank/DDBJ databases">
        <authorList>
            <person name="Jaenicke S."/>
        </authorList>
    </citation>
    <scope>NUCLEOTIDE SEQUENCE [LARGE SCALE GENOMIC DNA]</scope>
</reference>
<evidence type="ECO:0000256" key="1">
    <source>
        <dbReference type="ARBA" id="ARBA00004651"/>
    </source>
</evidence>
<evidence type="ECO:0000313" key="12">
    <source>
        <dbReference type="Proteomes" id="UP000041394"/>
    </source>
</evidence>
<name>A0A0K2XED0_9HELI</name>
<feature type="transmembrane region" description="Helical" evidence="8">
    <location>
        <begin position="251"/>
        <end position="268"/>
    </location>
</feature>
<evidence type="ECO:0000256" key="7">
    <source>
        <dbReference type="ARBA" id="ARBA00023136"/>
    </source>
</evidence>
<dbReference type="GO" id="GO:0015295">
    <property type="term" value="F:solute:proton symporter activity"/>
    <property type="evidence" value="ECO:0007669"/>
    <property type="project" value="TreeGrafter"/>
</dbReference>
<comment type="similarity">
    <text evidence="2 8">Belongs to the lactate permease family.</text>
</comment>
<comment type="function">
    <text evidence="8">Uptake of L-lactate across the membrane. Can also transport D-lactate and glycolate.</text>
</comment>
<dbReference type="EMBL" id="CDMN01000018">
    <property type="protein sequence ID" value="CRF43933.1"/>
    <property type="molecule type" value="Genomic_DNA"/>
</dbReference>
<feature type="transmembrane region" description="Helical" evidence="8">
    <location>
        <begin position="168"/>
        <end position="191"/>
    </location>
</feature>
<evidence type="ECO:0000256" key="5">
    <source>
        <dbReference type="ARBA" id="ARBA00022692"/>
    </source>
</evidence>
<dbReference type="RefSeq" id="WP_053940876.1">
    <property type="nucleotide sequence ID" value="NZ_BSWP01000031.1"/>
</dbReference>
<comment type="subcellular location">
    <subcellularLocation>
        <location evidence="1 8">Cell membrane</location>
        <topology evidence="1 8">Multi-pass membrane protein</topology>
    </subcellularLocation>
</comment>
<evidence type="ECO:0000256" key="3">
    <source>
        <dbReference type="ARBA" id="ARBA00022448"/>
    </source>
</evidence>
<dbReference type="EMBL" id="CDMG01000004">
    <property type="protein sequence ID" value="CRI32253.1"/>
    <property type="molecule type" value="Genomic_DNA"/>
</dbReference>
<dbReference type="Proteomes" id="UP000041394">
    <property type="component" value="Unassembled WGS sequence"/>
</dbReference>
<dbReference type="InterPro" id="IPR003804">
    <property type="entry name" value="Lactate_perm"/>
</dbReference>
<keyword evidence="6 8" id="KW-1133">Transmembrane helix</keyword>
<evidence type="ECO:0000313" key="9">
    <source>
        <dbReference type="EMBL" id="CRF42219.1"/>
    </source>
</evidence>
<feature type="transmembrane region" description="Helical" evidence="8">
    <location>
        <begin position="523"/>
        <end position="542"/>
    </location>
</feature>
<dbReference type="EMBL" id="CDMH01000017">
    <property type="protein sequence ID" value="CRF42219.1"/>
    <property type="molecule type" value="Genomic_DNA"/>
</dbReference>
<dbReference type="Pfam" id="PF02652">
    <property type="entry name" value="Lactate_perm"/>
    <property type="match status" value="1"/>
</dbReference>
<feature type="transmembrane region" description="Helical" evidence="8">
    <location>
        <begin position="403"/>
        <end position="430"/>
    </location>
</feature>
<feature type="transmembrane region" description="Helical" evidence="8">
    <location>
        <begin position="115"/>
        <end position="134"/>
    </location>
</feature>
<feature type="transmembrane region" description="Helical" evidence="8">
    <location>
        <begin position="72"/>
        <end position="94"/>
    </location>
</feature>
<feature type="transmembrane region" description="Helical" evidence="8">
    <location>
        <begin position="41"/>
        <end position="60"/>
    </location>
</feature>
<accession>A0A0K2XED0</accession>
<feature type="transmembrane region" description="Helical" evidence="8">
    <location>
        <begin position="140"/>
        <end position="161"/>
    </location>
</feature>
<dbReference type="AlphaFoldDB" id="A0A0K2XED0"/>